<keyword evidence="9" id="KW-0508">mRNA splicing</keyword>
<dbReference type="Pfam" id="PF00642">
    <property type="entry name" value="zf-CCCH"/>
    <property type="match status" value="1"/>
</dbReference>
<keyword evidence="17" id="KW-1185">Reference proteome</keyword>
<dbReference type="GeneID" id="94337672"/>
<dbReference type="PROSITE" id="PS50102">
    <property type="entry name" value="RRM"/>
    <property type="match status" value="1"/>
</dbReference>
<evidence type="ECO:0000256" key="4">
    <source>
        <dbReference type="ARBA" id="ARBA00022737"/>
    </source>
</evidence>
<comment type="caution">
    <text evidence="16">The sequence shown here is derived from an EMBL/GenBank/DDBJ whole genome shotgun (WGS) entry which is preliminary data.</text>
</comment>
<dbReference type="InterPro" id="IPR003954">
    <property type="entry name" value="RRM_euk-type"/>
</dbReference>
<feature type="region of interest" description="Disordered" evidence="13">
    <location>
        <begin position="127"/>
        <end position="157"/>
    </location>
</feature>
<dbReference type="GO" id="GO:0008270">
    <property type="term" value="F:zinc ion binding"/>
    <property type="evidence" value="ECO:0007669"/>
    <property type="project" value="UniProtKB-KW"/>
</dbReference>
<evidence type="ECO:0000256" key="5">
    <source>
        <dbReference type="ARBA" id="ARBA00022771"/>
    </source>
</evidence>
<evidence type="ECO:0000256" key="13">
    <source>
        <dbReference type="SAM" id="MobiDB-lite"/>
    </source>
</evidence>
<accession>A0AAD9PI11</accession>
<dbReference type="Gene3D" id="3.30.70.330">
    <property type="match status" value="1"/>
</dbReference>
<evidence type="ECO:0000256" key="6">
    <source>
        <dbReference type="ARBA" id="ARBA00022833"/>
    </source>
</evidence>
<dbReference type="FunFam" id="3.30.70.330:FF:000122">
    <property type="entry name" value="Splicing factor U2AF small subunit"/>
    <property type="match status" value="1"/>
</dbReference>
<evidence type="ECO:0000259" key="14">
    <source>
        <dbReference type="PROSITE" id="PS50102"/>
    </source>
</evidence>
<dbReference type="SUPFAM" id="SSF54928">
    <property type="entry name" value="RNA-binding domain, RBD"/>
    <property type="match status" value="1"/>
</dbReference>
<evidence type="ECO:0000256" key="10">
    <source>
        <dbReference type="ARBA" id="ARBA00023242"/>
    </source>
</evidence>
<evidence type="ECO:0000256" key="11">
    <source>
        <dbReference type="PROSITE-ProRule" id="PRU00176"/>
    </source>
</evidence>
<dbReference type="PRINTS" id="PR01848">
    <property type="entry name" value="U2AUXFACTOR"/>
</dbReference>
<keyword evidence="6 12" id="KW-0862">Zinc</keyword>
<evidence type="ECO:0000256" key="7">
    <source>
        <dbReference type="ARBA" id="ARBA00022884"/>
    </source>
</evidence>
<evidence type="ECO:0000256" key="8">
    <source>
        <dbReference type="ARBA" id="ARBA00023125"/>
    </source>
</evidence>
<dbReference type="GO" id="GO:0003723">
    <property type="term" value="F:RNA binding"/>
    <property type="evidence" value="ECO:0007669"/>
    <property type="project" value="UniProtKB-UniRule"/>
</dbReference>
<dbReference type="PROSITE" id="PS50103">
    <property type="entry name" value="ZF_C3H1"/>
    <property type="match status" value="1"/>
</dbReference>
<feature type="domain" description="RRM" evidence="14">
    <location>
        <begin position="1"/>
        <end position="82"/>
    </location>
</feature>
<feature type="zinc finger region" description="C3H1-type" evidence="12">
    <location>
        <begin position="84"/>
        <end position="111"/>
    </location>
</feature>
<dbReference type="GO" id="GO:0003677">
    <property type="term" value="F:DNA binding"/>
    <property type="evidence" value="ECO:0007669"/>
    <property type="project" value="UniProtKB-KW"/>
</dbReference>
<dbReference type="EMBL" id="JALLKP010000005">
    <property type="protein sequence ID" value="KAK2195075.1"/>
    <property type="molecule type" value="Genomic_DNA"/>
</dbReference>
<dbReference type="InterPro" id="IPR000504">
    <property type="entry name" value="RRM_dom"/>
</dbReference>
<dbReference type="GO" id="GO:0089701">
    <property type="term" value="C:U2AF complex"/>
    <property type="evidence" value="ECO:0007669"/>
    <property type="project" value="InterPro"/>
</dbReference>
<keyword evidence="3 12" id="KW-0479">Metal-binding</keyword>
<keyword evidence="8" id="KW-0238">DNA-binding</keyword>
<organism evidence="16 17">
    <name type="scientific">Babesia duncani</name>
    <dbReference type="NCBI Taxonomy" id="323732"/>
    <lineage>
        <taxon>Eukaryota</taxon>
        <taxon>Sar</taxon>
        <taxon>Alveolata</taxon>
        <taxon>Apicomplexa</taxon>
        <taxon>Aconoidasida</taxon>
        <taxon>Piroplasmida</taxon>
        <taxon>Babesiidae</taxon>
        <taxon>Babesia</taxon>
    </lineage>
</organism>
<dbReference type="InterPro" id="IPR012677">
    <property type="entry name" value="Nucleotide-bd_a/b_plait_sf"/>
</dbReference>
<keyword evidence="5 12" id="KW-0863">Zinc-finger</keyword>
<feature type="compositionally biased region" description="Basic residues" evidence="13">
    <location>
        <begin position="134"/>
        <end position="148"/>
    </location>
</feature>
<name>A0AAD9PI11_9APIC</name>
<dbReference type="InterPro" id="IPR036855">
    <property type="entry name" value="Znf_CCCH_sf"/>
</dbReference>
<evidence type="ECO:0000256" key="9">
    <source>
        <dbReference type="ARBA" id="ARBA00023187"/>
    </source>
</evidence>
<evidence type="ECO:0000259" key="15">
    <source>
        <dbReference type="PROSITE" id="PS50103"/>
    </source>
</evidence>
<keyword evidence="7 11" id="KW-0694">RNA-binding</keyword>
<evidence type="ECO:0000313" key="17">
    <source>
        <dbReference type="Proteomes" id="UP001214638"/>
    </source>
</evidence>
<dbReference type="Proteomes" id="UP001214638">
    <property type="component" value="Unassembled WGS sequence"/>
</dbReference>
<dbReference type="AlphaFoldDB" id="A0AAD9PI11"/>
<dbReference type="PANTHER" id="PTHR12620">
    <property type="entry name" value="U2 SNRNP AUXILIARY FACTOR, SMALL SUBUNIT"/>
    <property type="match status" value="1"/>
</dbReference>
<dbReference type="SUPFAM" id="SSF90229">
    <property type="entry name" value="CCCH zinc finger"/>
    <property type="match status" value="1"/>
</dbReference>
<dbReference type="SMART" id="SM00361">
    <property type="entry name" value="RRM_1"/>
    <property type="match status" value="1"/>
</dbReference>
<gene>
    <name evidence="16" type="ORF">BdWA1_003375</name>
</gene>
<proteinExistence type="predicted"/>
<reference evidence="16" key="1">
    <citation type="journal article" date="2023" name="Nat. Microbiol.">
        <title>Babesia duncani multi-omics identifies virulence factors and drug targets.</title>
        <authorList>
            <person name="Singh P."/>
            <person name="Lonardi S."/>
            <person name="Liang Q."/>
            <person name="Vydyam P."/>
            <person name="Khabirova E."/>
            <person name="Fang T."/>
            <person name="Gihaz S."/>
            <person name="Thekkiniath J."/>
            <person name="Munshi M."/>
            <person name="Abel S."/>
            <person name="Ciampossin L."/>
            <person name="Batugedara G."/>
            <person name="Gupta M."/>
            <person name="Lu X.M."/>
            <person name="Lenz T."/>
            <person name="Chakravarty S."/>
            <person name="Cornillot E."/>
            <person name="Hu Y."/>
            <person name="Ma W."/>
            <person name="Gonzalez L.M."/>
            <person name="Sanchez S."/>
            <person name="Estrada K."/>
            <person name="Sanchez-Flores A."/>
            <person name="Montero E."/>
            <person name="Harb O.S."/>
            <person name="Le Roch K.G."/>
            <person name="Mamoun C.B."/>
        </authorList>
    </citation>
    <scope>NUCLEOTIDE SEQUENCE</scope>
    <source>
        <strain evidence="16">WA1</strain>
    </source>
</reference>
<keyword evidence="10" id="KW-0539">Nucleus</keyword>
<evidence type="ECO:0000256" key="2">
    <source>
        <dbReference type="ARBA" id="ARBA00022664"/>
    </source>
</evidence>
<dbReference type="GO" id="GO:0000398">
    <property type="term" value="P:mRNA splicing, via spliceosome"/>
    <property type="evidence" value="ECO:0007669"/>
    <property type="project" value="InterPro"/>
</dbReference>
<dbReference type="CDD" id="cd12287">
    <property type="entry name" value="RRM_U2AF35_like"/>
    <property type="match status" value="1"/>
</dbReference>
<dbReference type="SMART" id="SM00356">
    <property type="entry name" value="ZnF_C3H1"/>
    <property type="match status" value="1"/>
</dbReference>
<dbReference type="InterPro" id="IPR035979">
    <property type="entry name" value="RBD_domain_sf"/>
</dbReference>
<dbReference type="RefSeq" id="XP_067801918.1">
    <property type="nucleotide sequence ID" value="XM_067948387.1"/>
</dbReference>
<keyword evidence="2" id="KW-0507">mRNA processing</keyword>
<evidence type="ECO:0000313" key="16">
    <source>
        <dbReference type="EMBL" id="KAK2195075.1"/>
    </source>
</evidence>
<dbReference type="InterPro" id="IPR009145">
    <property type="entry name" value="U2AF_small"/>
</dbReference>
<comment type="subcellular location">
    <subcellularLocation>
        <location evidence="1">Nucleus</location>
    </subcellularLocation>
</comment>
<evidence type="ECO:0000256" key="3">
    <source>
        <dbReference type="ARBA" id="ARBA00022723"/>
    </source>
</evidence>
<protein>
    <submittedName>
        <fullName evidence="16">Bifunctional Zinc finger</fullName>
    </submittedName>
</protein>
<feature type="domain" description="C3H1-type" evidence="15">
    <location>
        <begin position="84"/>
        <end position="111"/>
    </location>
</feature>
<dbReference type="KEGG" id="bdw:94337672"/>
<evidence type="ECO:0000256" key="12">
    <source>
        <dbReference type="PROSITE-ProRule" id="PRU00723"/>
    </source>
</evidence>
<dbReference type="InterPro" id="IPR000571">
    <property type="entry name" value="Znf_CCCH"/>
</dbReference>
<evidence type="ECO:0000256" key="1">
    <source>
        <dbReference type="ARBA" id="ARBA00004123"/>
    </source>
</evidence>
<keyword evidence="4" id="KW-0677">Repeat</keyword>
<sequence>MISDELLDKAADHYEEFYEEVFLELIKYGEIEDMVVCDNIGDHIIGNVYVKYSDDAGAARALSSLAGRFYGGQPIQAEYTPVTDFREAKCRQFVDGQCRRGGYCNFMHVKHTPRSLRKKLMKRMYEEYPEYKKRSPRRRDRNGSRPRRQTSEERRNMIEQWNKEREAKLAEKAHDNQ</sequence>